<evidence type="ECO:0000256" key="8">
    <source>
        <dbReference type="SAM" id="MobiDB-lite"/>
    </source>
</evidence>
<dbReference type="GO" id="GO:0005634">
    <property type="term" value="C:nucleus"/>
    <property type="evidence" value="ECO:0007669"/>
    <property type="project" value="TreeGrafter"/>
</dbReference>
<dbReference type="GO" id="GO:0004843">
    <property type="term" value="F:cysteine-type deubiquitinase activity"/>
    <property type="evidence" value="ECO:0007669"/>
    <property type="project" value="UniProtKB-UniRule"/>
</dbReference>
<keyword evidence="5 7" id="KW-0378">Hydrolase</keyword>
<dbReference type="EMBL" id="CAJOBA010000812">
    <property type="protein sequence ID" value="CAF3558282.1"/>
    <property type="molecule type" value="Genomic_DNA"/>
</dbReference>
<dbReference type="Proteomes" id="UP000677228">
    <property type="component" value="Unassembled WGS sequence"/>
</dbReference>
<dbReference type="GO" id="GO:0005829">
    <property type="term" value="C:cytosol"/>
    <property type="evidence" value="ECO:0007669"/>
    <property type="project" value="TreeGrafter"/>
</dbReference>
<sequence length="890" mass="100541">MPENLDKACERYLCSRFASISNQLIGAEHKRHSILNQKLVFKKYTKNPLDKFRRLYTNTTNNKVKKEINMPSNNNVVLTSYNNTNSQQLSNRSSDIPISAQIPSSNYSPSKSSLSMSSLTSPAMDPLMEWKLLHERGSGLVNLGNTCFINASLQVLANCPPLAQWLINNSHFNGCRVKAEKQFCSFCEAERVIKLIHRNGTTTNNNTFSSQAVIPTLIARRIKDISTTFKQGRQEDASEFLICLLDKIVESCLRSSQPPERLLPSSGTHYDKLCHSQTILHDLFGLVLRSRVQCGRCHHTSDTYEVHYMWIVGVRNRYELQQSLQQFICKETLSGENLYRCIKCKTLVQATKRYTLHKTPKILLINLKRFEFGKNSHKLSHLVRYSEHLNIYPYLSEETQQTIKQQTSNYRLYAVLVHVGSSMHSGHYYAYVRSPNNLWYKADDTSMIKCQTNEVLNQYGAYILCYINETSSGTPQHNGNGATNGLKTPTSKLVIQSGKANGNTMPFFTPLQVPTQKIPKNVNGQKSLTEQSHNNIIKAQFKKPSVIAQNSSNGQLVNVNGSLTNCNRPPIVIKIQKQMSCSTKQSQQQFSCPNLNSASSQQSLTVSTSNTTLSPVVKSPKSLSIMNIPAEEIPSKKLNGCSSYSTTSVTSTVQSTSSPLKIIIKTSPTKAPSLSNGNGHAKLNGLKSISQHYYNNDGDSSSPSPDHLSIEKKIDGIKEKQPLIPEETSVENRVTAQSALIVHDADQKIVENDISQSMDEQEILGGKRKRNHEKKRKKHKHNKKFKHRSRSPVEQIGEPNSDLKDDDCSLHYHHQYRSRRLSLSSNRSLSPVSREKRQRKKKRKEHRRLKKLQNNGHKRFLSSSRSRSPTQTSYLPVRTTGMKNKTFSTL</sequence>
<evidence type="ECO:0000313" key="11">
    <source>
        <dbReference type="EMBL" id="CAF3558282.1"/>
    </source>
</evidence>
<evidence type="ECO:0000313" key="10">
    <source>
        <dbReference type="EMBL" id="CAF0777028.1"/>
    </source>
</evidence>
<reference evidence="11" key="1">
    <citation type="submission" date="2021-02" db="EMBL/GenBank/DDBJ databases">
        <authorList>
            <person name="Nowell W R."/>
        </authorList>
    </citation>
    <scope>NUCLEOTIDE SEQUENCE</scope>
</reference>
<keyword evidence="6 7" id="KW-0788">Thiol protease</keyword>
<feature type="compositionally biased region" description="Basic residues" evidence="8">
    <location>
        <begin position="811"/>
        <end position="820"/>
    </location>
</feature>
<dbReference type="SUPFAM" id="SSF54001">
    <property type="entry name" value="Cysteine proteinases"/>
    <property type="match status" value="1"/>
</dbReference>
<proteinExistence type="inferred from homology"/>
<protein>
    <recommendedName>
        <fullName evidence="7">Ubiquitin carboxyl-terminal hydrolase</fullName>
        <ecNumber evidence="7">3.4.19.12</ecNumber>
    </recommendedName>
</protein>
<dbReference type="PROSITE" id="PS00972">
    <property type="entry name" value="USP_1"/>
    <property type="match status" value="1"/>
</dbReference>
<dbReference type="EMBL" id="CAJNOK010000812">
    <property type="protein sequence ID" value="CAF0777028.1"/>
    <property type="molecule type" value="Genomic_DNA"/>
</dbReference>
<dbReference type="PROSITE" id="PS00973">
    <property type="entry name" value="USP_2"/>
    <property type="match status" value="1"/>
</dbReference>
<dbReference type="AlphaFoldDB" id="A0A8S2GTZ2"/>
<name>A0A8S2GTZ2_9BILA</name>
<evidence type="ECO:0000256" key="2">
    <source>
        <dbReference type="ARBA" id="ARBA00009085"/>
    </source>
</evidence>
<feature type="compositionally biased region" description="Basic residues" evidence="8">
    <location>
        <begin position="836"/>
        <end position="860"/>
    </location>
</feature>
<dbReference type="Proteomes" id="UP000682733">
    <property type="component" value="Unassembled WGS sequence"/>
</dbReference>
<feature type="compositionally biased region" description="Basic residues" evidence="8">
    <location>
        <begin position="766"/>
        <end position="790"/>
    </location>
</feature>
<dbReference type="GO" id="GO:0016579">
    <property type="term" value="P:protein deubiquitination"/>
    <property type="evidence" value="ECO:0007669"/>
    <property type="project" value="InterPro"/>
</dbReference>
<feature type="compositionally biased region" description="Basic and acidic residues" evidence="8">
    <location>
        <begin position="801"/>
        <end position="810"/>
    </location>
</feature>
<feature type="compositionally biased region" description="Polar residues" evidence="8">
    <location>
        <begin position="881"/>
        <end position="890"/>
    </location>
</feature>
<dbReference type="InterPro" id="IPR028889">
    <property type="entry name" value="USP"/>
</dbReference>
<dbReference type="InterPro" id="IPR001394">
    <property type="entry name" value="Peptidase_C19_UCH"/>
</dbReference>
<organism evidence="11 12">
    <name type="scientific">Didymodactylos carnosus</name>
    <dbReference type="NCBI Taxonomy" id="1234261"/>
    <lineage>
        <taxon>Eukaryota</taxon>
        <taxon>Metazoa</taxon>
        <taxon>Spiralia</taxon>
        <taxon>Gnathifera</taxon>
        <taxon>Rotifera</taxon>
        <taxon>Eurotatoria</taxon>
        <taxon>Bdelloidea</taxon>
        <taxon>Philodinida</taxon>
        <taxon>Philodinidae</taxon>
        <taxon>Didymodactylos</taxon>
    </lineage>
</organism>
<keyword evidence="3 7" id="KW-0645">Protease</keyword>
<keyword evidence="4 7" id="KW-0833">Ubl conjugation pathway</keyword>
<evidence type="ECO:0000313" key="12">
    <source>
        <dbReference type="Proteomes" id="UP000682733"/>
    </source>
</evidence>
<evidence type="ECO:0000256" key="4">
    <source>
        <dbReference type="ARBA" id="ARBA00022786"/>
    </source>
</evidence>
<dbReference type="PROSITE" id="PS50235">
    <property type="entry name" value="USP_3"/>
    <property type="match status" value="1"/>
</dbReference>
<feature type="compositionally biased region" description="Low complexity" evidence="8">
    <location>
        <begin position="821"/>
        <end position="832"/>
    </location>
</feature>
<evidence type="ECO:0000259" key="9">
    <source>
        <dbReference type="PROSITE" id="PS50235"/>
    </source>
</evidence>
<evidence type="ECO:0000256" key="6">
    <source>
        <dbReference type="ARBA" id="ARBA00022807"/>
    </source>
</evidence>
<dbReference type="Gene3D" id="3.90.70.10">
    <property type="entry name" value="Cysteine proteinases"/>
    <property type="match status" value="1"/>
</dbReference>
<comment type="catalytic activity">
    <reaction evidence="1 7">
        <text>Thiol-dependent hydrolysis of ester, thioester, amide, peptide and isopeptide bonds formed by the C-terminal Gly of ubiquitin (a 76-residue protein attached to proteins as an intracellular targeting signal).</text>
        <dbReference type="EC" id="3.4.19.12"/>
    </reaction>
</comment>
<feature type="domain" description="USP" evidence="9">
    <location>
        <begin position="138"/>
        <end position="469"/>
    </location>
</feature>
<dbReference type="PANTHER" id="PTHR24006:SF758">
    <property type="entry name" value="UBIQUITIN CARBOXYL-TERMINAL HYDROLASE 36"/>
    <property type="match status" value="1"/>
</dbReference>
<dbReference type="Pfam" id="PF00443">
    <property type="entry name" value="UCH"/>
    <property type="match status" value="1"/>
</dbReference>
<dbReference type="GO" id="GO:0006508">
    <property type="term" value="P:proteolysis"/>
    <property type="evidence" value="ECO:0007669"/>
    <property type="project" value="UniProtKB-KW"/>
</dbReference>
<feature type="region of interest" description="Disordered" evidence="8">
    <location>
        <begin position="759"/>
        <end position="890"/>
    </location>
</feature>
<comment type="caution">
    <text evidence="11">The sequence shown here is derived from an EMBL/GenBank/DDBJ whole genome shotgun (WGS) entry which is preliminary data.</text>
</comment>
<comment type="similarity">
    <text evidence="2 7">Belongs to the peptidase C19 family.</text>
</comment>
<dbReference type="InterPro" id="IPR018200">
    <property type="entry name" value="USP_CS"/>
</dbReference>
<evidence type="ECO:0000256" key="7">
    <source>
        <dbReference type="RuleBase" id="RU366025"/>
    </source>
</evidence>
<gene>
    <name evidence="10" type="ORF">OVA965_LOCUS3397</name>
    <name evidence="11" type="ORF">TMI583_LOCUS3396</name>
</gene>
<evidence type="ECO:0000256" key="5">
    <source>
        <dbReference type="ARBA" id="ARBA00022801"/>
    </source>
</evidence>
<evidence type="ECO:0000256" key="3">
    <source>
        <dbReference type="ARBA" id="ARBA00022670"/>
    </source>
</evidence>
<dbReference type="InterPro" id="IPR050164">
    <property type="entry name" value="Peptidase_C19"/>
</dbReference>
<dbReference type="EC" id="3.4.19.12" evidence="7"/>
<accession>A0A8S2GTZ2</accession>
<evidence type="ECO:0000256" key="1">
    <source>
        <dbReference type="ARBA" id="ARBA00000707"/>
    </source>
</evidence>
<dbReference type="InterPro" id="IPR038765">
    <property type="entry name" value="Papain-like_cys_pep_sf"/>
</dbReference>
<dbReference type="PANTHER" id="PTHR24006">
    <property type="entry name" value="UBIQUITIN CARBOXYL-TERMINAL HYDROLASE"/>
    <property type="match status" value="1"/>
</dbReference>